<gene>
    <name evidence="5" type="ORF">FHE65_32545</name>
</gene>
<dbReference type="GO" id="GO:0003700">
    <property type="term" value="F:DNA-binding transcription factor activity"/>
    <property type="evidence" value="ECO:0007669"/>
    <property type="project" value="InterPro"/>
</dbReference>
<dbReference type="InterPro" id="IPR036390">
    <property type="entry name" value="WH_DNA-bd_sf"/>
</dbReference>
<dbReference type="Proteomes" id="UP000306740">
    <property type="component" value="Unassembled WGS sequence"/>
</dbReference>
<evidence type="ECO:0000259" key="4">
    <source>
        <dbReference type="Pfam" id="PF12802"/>
    </source>
</evidence>
<feature type="domain" description="HTH marR-type" evidence="4">
    <location>
        <begin position="27"/>
        <end position="71"/>
    </location>
</feature>
<dbReference type="Pfam" id="PF12802">
    <property type="entry name" value="MarR_2"/>
    <property type="match status" value="1"/>
</dbReference>
<dbReference type="InterPro" id="IPR000835">
    <property type="entry name" value="HTH_MarR-typ"/>
</dbReference>
<dbReference type="GO" id="GO:0003677">
    <property type="term" value="F:DNA binding"/>
    <property type="evidence" value="ECO:0007669"/>
    <property type="project" value="UniProtKB-KW"/>
</dbReference>
<dbReference type="InterPro" id="IPR039422">
    <property type="entry name" value="MarR/SlyA-like"/>
</dbReference>
<dbReference type="InterPro" id="IPR036388">
    <property type="entry name" value="WH-like_DNA-bd_sf"/>
</dbReference>
<dbReference type="Gene3D" id="1.10.10.10">
    <property type="entry name" value="Winged helix-like DNA-binding domain superfamily/Winged helix DNA-binding domain"/>
    <property type="match status" value="1"/>
</dbReference>
<evidence type="ECO:0000256" key="3">
    <source>
        <dbReference type="ARBA" id="ARBA00023163"/>
    </source>
</evidence>
<dbReference type="SUPFAM" id="SSF46785">
    <property type="entry name" value="Winged helix' DNA-binding domain"/>
    <property type="match status" value="1"/>
</dbReference>
<dbReference type="CDD" id="cd00090">
    <property type="entry name" value="HTH_ARSR"/>
    <property type="match status" value="1"/>
</dbReference>
<dbReference type="EMBL" id="VDFR01000212">
    <property type="protein sequence ID" value="TNC30721.1"/>
    <property type="molecule type" value="Genomic_DNA"/>
</dbReference>
<keyword evidence="2" id="KW-0238">DNA-binding</keyword>
<reference evidence="5 6" key="1">
    <citation type="submission" date="2019-05" db="EMBL/GenBank/DDBJ databases">
        <title>Mumia sp. nov., isolated from the intestinal contents of plateau pika (Ochotona curzoniae) in the Qinghai-Tibet plateau of China.</title>
        <authorList>
            <person name="Tian Z."/>
        </authorList>
    </citation>
    <scope>NUCLEOTIDE SEQUENCE [LARGE SCALE GENOMIC DNA]</scope>
    <source>
        <strain evidence="6">527</strain>
    </source>
</reference>
<dbReference type="AlphaFoldDB" id="A0A5C4MA04"/>
<evidence type="ECO:0000313" key="6">
    <source>
        <dbReference type="Proteomes" id="UP000306740"/>
    </source>
</evidence>
<keyword evidence="3" id="KW-0804">Transcription</keyword>
<dbReference type="PANTHER" id="PTHR33164:SF64">
    <property type="entry name" value="TRANSCRIPTIONAL REGULATOR SLYA"/>
    <property type="match status" value="1"/>
</dbReference>
<comment type="caution">
    <text evidence="5">The sequence shown here is derived from an EMBL/GenBank/DDBJ whole genome shotgun (WGS) entry which is preliminary data.</text>
</comment>
<dbReference type="OrthoDB" id="3211876at2"/>
<dbReference type="GO" id="GO:0006950">
    <property type="term" value="P:response to stress"/>
    <property type="evidence" value="ECO:0007669"/>
    <property type="project" value="TreeGrafter"/>
</dbReference>
<dbReference type="PANTHER" id="PTHR33164">
    <property type="entry name" value="TRANSCRIPTIONAL REGULATOR, MARR FAMILY"/>
    <property type="match status" value="1"/>
</dbReference>
<evidence type="ECO:0000256" key="2">
    <source>
        <dbReference type="ARBA" id="ARBA00023125"/>
    </source>
</evidence>
<accession>A0A5C4MA04</accession>
<name>A0A5C4MA04_9ACTN</name>
<evidence type="ECO:0000313" key="5">
    <source>
        <dbReference type="EMBL" id="TNC30721.1"/>
    </source>
</evidence>
<sequence>MDAELVALYRDRDLAVRPRLTKPVIKLAHGGPMTIRALADALGVTHSAASQTVSVLRADGLVETSAGPDARTRIVTLTEEGRALVPLLEAEWRATERALAELDAEVPYSLIAAVADLRAALARRPFRDRVETHLPEALRG</sequence>
<organism evidence="5 6">
    <name type="scientific">Mumia zhuanghuii</name>
    <dbReference type="NCBI Taxonomy" id="2585211"/>
    <lineage>
        <taxon>Bacteria</taxon>
        <taxon>Bacillati</taxon>
        <taxon>Actinomycetota</taxon>
        <taxon>Actinomycetes</taxon>
        <taxon>Propionibacteriales</taxon>
        <taxon>Nocardioidaceae</taxon>
        <taxon>Mumia</taxon>
    </lineage>
</organism>
<proteinExistence type="predicted"/>
<dbReference type="InterPro" id="IPR011991">
    <property type="entry name" value="ArsR-like_HTH"/>
</dbReference>
<keyword evidence="1" id="KW-0805">Transcription regulation</keyword>
<protein>
    <submittedName>
        <fullName evidence="5">MarR family transcriptional regulator</fullName>
    </submittedName>
</protein>
<evidence type="ECO:0000256" key="1">
    <source>
        <dbReference type="ARBA" id="ARBA00023015"/>
    </source>
</evidence>